<dbReference type="InterPro" id="IPR052432">
    <property type="entry name" value="PITP/CRAL-TRIO"/>
</dbReference>
<dbReference type="OrthoDB" id="43460at2759"/>
<dbReference type="Gene3D" id="3.40.525.10">
    <property type="entry name" value="CRAL-TRIO lipid binding domain"/>
    <property type="match status" value="1"/>
</dbReference>
<dbReference type="EMBL" id="KQ964419">
    <property type="protein sequence ID" value="KXN74963.1"/>
    <property type="molecule type" value="Genomic_DNA"/>
</dbReference>
<dbReference type="Gene3D" id="1.10.8.20">
    <property type="entry name" value="N-terminal domain of phosphatidylinositol transfer protein sec14p"/>
    <property type="match status" value="1"/>
</dbReference>
<dbReference type="Pfam" id="PF00650">
    <property type="entry name" value="CRAL_TRIO"/>
    <property type="match status" value="1"/>
</dbReference>
<dbReference type="InterPro" id="IPR011074">
    <property type="entry name" value="CRAL/TRIO_N_dom"/>
</dbReference>
<accession>A0A137PIZ2</accession>
<keyword evidence="3" id="KW-1185">Reference proteome</keyword>
<sequence length="384" mass="45144">MGDSATVKARTYGDFLNLTKEQTTKLKEFWKLVLDRLNNKQININEDNDKAVKNSSWRFSSVISRSYETQEGLKISNKTGEELKSTLSKIIKCDHPDIKAIKYLIARKWKAKEAYKMFINSLDYFSQDIHEQTFSIAQMNAFFYQKCKDGRLIMYIIASRCFASKYTIDDYLKFFLININNSYLLLGNQARMTVVLNMNGYTLANTDINHIKIMANLLPNHFPELMTKFIIHDAPWIFNSVWYVISPLFEQRTRDKLTFTQGEEIKKYIDDKVLLKSLGGSDNFNYQYFPPSEKEGLPKAYDDNYLKLVEERKDLIQSFEKLTYKWTESNDDQIKANRDEIGDQLASNYVKMSEYDFCKNIYHRLNVIQGYDNVNWVSLNENRV</sequence>
<dbReference type="InterPro" id="IPR036865">
    <property type="entry name" value="CRAL-TRIO_dom_sf"/>
</dbReference>
<gene>
    <name evidence="2" type="ORF">CONCODRAFT_76647</name>
</gene>
<name>A0A137PIZ2_CONC2</name>
<dbReference type="SUPFAM" id="SSF52087">
    <property type="entry name" value="CRAL/TRIO domain"/>
    <property type="match status" value="1"/>
</dbReference>
<dbReference type="InterPro" id="IPR001251">
    <property type="entry name" value="CRAL-TRIO_dom"/>
</dbReference>
<reference evidence="2 3" key="1">
    <citation type="journal article" date="2015" name="Genome Biol. Evol.">
        <title>Phylogenomic analyses indicate that early fungi evolved digesting cell walls of algal ancestors of land plants.</title>
        <authorList>
            <person name="Chang Y."/>
            <person name="Wang S."/>
            <person name="Sekimoto S."/>
            <person name="Aerts A.L."/>
            <person name="Choi C."/>
            <person name="Clum A."/>
            <person name="LaButti K.M."/>
            <person name="Lindquist E.A."/>
            <person name="Yee Ngan C."/>
            <person name="Ohm R.A."/>
            <person name="Salamov A.A."/>
            <person name="Grigoriev I.V."/>
            <person name="Spatafora J.W."/>
            <person name="Berbee M.L."/>
        </authorList>
    </citation>
    <scope>NUCLEOTIDE SEQUENCE [LARGE SCALE GENOMIC DNA]</scope>
    <source>
        <strain evidence="2 3">NRRL 28638</strain>
    </source>
</reference>
<dbReference type="AlphaFoldDB" id="A0A137PIZ2"/>
<dbReference type="SMART" id="SM00516">
    <property type="entry name" value="SEC14"/>
    <property type="match status" value="1"/>
</dbReference>
<dbReference type="PANTHER" id="PTHR46590:SF1">
    <property type="entry name" value="PHOSPHATIDYLINOSITOL TRANSFER PROTEIN CSR1"/>
    <property type="match status" value="1"/>
</dbReference>
<feature type="domain" description="CRAL-TRIO" evidence="1">
    <location>
        <begin position="130"/>
        <end position="286"/>
    </location>
</feature>
<dbReference type="OMA" id="FINVQLH"/>
<dbReference type="SUPFAM" id="SSF46938">
    <property type="entry name" value="CRAL/TRIO N-terminal domain"/>
    <property type="match status" value="1"/>
</dbReference>
<evidence type="ECO:0000313" key="2">
    <source>
        <dbReference type="EMBL" id="KXN74963.1"/>
    </source>
</evidence>
<dbReference type="PROSITE" id="PS50191">
    <property type="entry name" value="CRAL_TRIO"/>
    <property type="match status" value="1"/>
</dbReference>
<dbReference type="Pfam" id="PF03765">
    <property type="entry name" value="CRAL_TRIO_N"/>
    <property type="match status" value="1"/>
</dbReference>
<evidence type="ECO:0000259" key="1">
    <source>
        <dbReference type="PROSITE" id="PS50191"/>
    </source>
</evidence>
<protein>
    <submittedName>
        <fullName evidence="2">CRAL/TRIO domain-containing protein</fullName>
    </submittedName>
</protein>
<evidence type="ECO:0000313" key="3">
    <source>
        <dbReference type="Proteomes" id="UP000070444"/>
    </source>
</evidence>
<dbReference type="PANTHER" id="PTHR46590">
    <property type="entry name" value="PHOSPHATIDYLINOSITOL TRANSFER PROTEIN CSR1-RELATED"/>
    <property type="match status" value="1"/>
</dbReference>
<dbReference type="Proteomes" id="UP000070444">
    <property type="component" value="Unassembled WGS sequence"/>
</dbReference>
<proteinExistence type="predicted"/>
<organism evidence="2 3">
    <name type="scientific">Conidiobolus coronatus (strain ATCC 28846 / CBS 209.66 / NRRL 28638)</name>
    <name type="common">Delacroixia coronata</name>
    <dbReference type="NCBI Taxonomy" id="796925"/>
    <lineage>
        <taxon>Eukaryota</taxon>
        <taxon>Fungi</taxon>
        <taxon>Fungi incertae sedis</taxon>
        <taxon>Zoopagomycota</taxon>
        <taxon>Entomophthoromycotina</taxon>
        <taxon>Entomophthoromycetes</taxon>
        <taxon>Entomophthorales</taxon>
        <taxon>Ancylistaceae</taxon>
        <taxon>Conidiobolus</taxon>
    </lineage>
</organism>
<dbReference type="CDD" id="cd00170">
    <property type="entry name" value="SEC14"/>
    <property type="match status" value="1"/>
</dbReference>
<dbReference type="InterPro" id="IPR036273">
    <property type="entry name" value="CRAL/TRIO_N_dom_sf"/>
</dbReference>